<dbReference type="PATRIC" id="fig|1618677.3.peg.147"/>
<comment type="function">
    <text evidence="5">One of the primary rRNA binding proteins, it binds directly to 16S rRNA central domain where it helps coordinate assembly of the platform of the 30S subunit.</text>
</comment>
<protein>
    <recommendedName>
        <fullName evidence="4 5">Small ribosomal subunit protein uS8</fullName>
    </recommendedName>
</protein>
<evidence type="ECO:0000313" key="7">
    <source>
        <dbReference type="EMBL" id="KKS42860.1"/>
    </source>
</evidence>
<evidence type="ECO:0000313" key="8">
    <source>
        <dbReference type="Proteomes" id="UP000034516"/>
    </source>
</evidence>
<dbReference type="Gene3D" id="3.30.1490.10">
    <property type="match status" value="1"/>
</dbReference>
<dbReference type="InterPro" id="IPR035987">
    <property type="entry name" value="Ribosomal_uS8_sf"/>
</dbReference>
<accession>A0A0G0Z251</accession>
<gene>
    <name evidence="5" type="primary">rpsH</name>
    <name evidence="7" type="ORF">UV02_C0006G0014</name>
</gene>
<dbReference type="EMBL" id="LCCW01000006">
    <property type="protein sequence ID" value="KKS42860.1"/>
    <property type="molecule type" value="Genomic_DNA"/>
</dbReference>
<dbReference type="PANTHER" id="PTHR11758">
    <property type="entry name" value="40S RIBOSOMAL PROTEIN S15A"/>
    <property type="match status" value="1"/>
</dbReference>
<dbReference type="InterPro" id="IPR000630">
    <property type="entry name" value="Ribosomal_uS8"/>
</dbReference>
<dbReference type="Gene3D" id="3.30.1370.30">
    <property type="match status" value="1"/>
</dbReference>
<dbReference type="Pfam" id="PF00410">
    <property type="entry name" value="Ribosomal_S8"/>
    <property type="match status" value="1"/>
</dbReference>
<dbReference type="NCBIfam" id="NF001109">
    <property type="entry name" value="PRK00136.1"/>
    <property type="match status" value="1"/>
</dbReference>
<comment type="similarity">
    <text evidence="1 5 6">Belongs to the universal ribosomal protein uS8 family.</text>
</comment>
<dbReference type="GO" id="GO:0019843">
    <property type="term" value="F:rRNA binding"/>
    <property type="evidence" value="ECO:0007669"/>
    <property type="project" value="UniProtKB-UniRule"/>
</dbReference>
<dbReference type="GO" id="GO:0005840">
    <property type="term" value="C:ribosome"/>
    <property type="evidence" value="ECO:0007669"/>
    <property type="project" value="UniProtKB-KW"/>
</dbReference>
<reference evidence="7 8" key="1">
    <citation type="journal article" date="2015" name="Nature">
        <title>rRNA introns, odd ribosomes, and small enigmatic genomes across a large radiation of phyla.</title>
        <authorList>
            <person name="Brown C.T."/>
            <person name="Hug L.A."/>
            <person name="Thomas B.C."/>
            <person name="Sharon I."/>
            <person name="Castelle C.J."/>
            <person name="Singh A."/>
            <person name="Wilkins M.J."/>
            <person name="Williams K.H."/>
            <person name="Banfield J.F."/>
        </authorList>
    </citation>
    <scope>NUCLEOTIDE SEQUENCE [LARGE SCALE GENOMIC DNA]</scope>
</reference>
<dbReference type="FunFam" id="3.30.1490.10:FF:000001">
    <property type="entry name" value="30S ribosomal protein S8"/>
    <property type="match status" value="1"/>
</dbReference>
<keyword evidence="5" id="KW-0699">rRNA-binding</keyword>
<evidence type="ECO:0000256" key="6">
    <source>
        <dbReference type="RuleBase" id="RU003660"/>
    </source>
</evidence>
<organism evidence="7 8">
    <name type="scientific">Candidatus Kuenenbacteria bacterium GW2011_GWA2_42_15</name>
    <dbReference type="NCBI Taxonomy" id="1618677"/>
    <lineage>
        <taxon>Bacteria</taxon>
        <taxon>Candidatus Kueneniibacteriota</taxon>
    </lineage>
</organism>
<evidence type="ECO:0000256" key="2">
    <source>
        <dbReference type="ARBA" id="ARBA00022980"/>
    </source>
</evidence>
<evidence type="ECO:0000256" key="4">
    <source>
        <dbReference type="ARBA" id="ARBA00035258"/>
    </source>
</evidence>
<dbReference type="HAMAP" id="MF_01302_B">
    <property type="entry name" value="Ribosomal_uS8_B"/>
    <property type="match status" value="1"/>
</dbReference>
<keyword evidence="3 5" id="KW-0687">Ribonucleoprotein</keyword>
<dbReference type="PROSITE" id="PS00053">
    <property type="entry name" value="RIBOSOMAL_S8"/>
    <property type="match status" value="1"/>
</dbReference>
<dbReference type="GO" id="GO:0005737">
    <property type="term" value="C:cytoplasm"/>
    <property type="evidence" value="ECO:0007669"/>
    <property type="project" value="UniProtKB-ARBA"/>
</dbReference>
<dbReference type="InterPro" id="IPR047863">
    <property type="entry name" value="Ribosomal_uS8_CS"/>
</dbReference>
<dbReference type="SUPFAM" id="SSF56047">
    <property type="entry name" value="Ribosomal protein S8"/>
    <property type="match status" value="1"/>
</dbReference>
<keyword evidence="2 5" id="KW-0689">Ribosomal protein</keyword>
<evidence type="ECO:0000256" key="1">
    <source>
        <dbReference type="ARBA" id="ARBA00006471"/>
    </source>
</evidence>
<dbReference type="Proteomes" id="UP000034516">
    <property type="component" value="Unassembled WGS sequence"/>
</dbReference>
<comment type="subunit">
    <text evidence="5">Part of the 30S ribosomal subunit. Contacts proteins S5 and S12.</text>
</comment>
<proteinExistence type="inferred from homology"/>
<name>A0A0G0Z251_9BACT</name>
<evidence type="ECO:0000256" key="3">
    <source>
        <dbReference type="ARBA" id="ARBA00023274"/>
    </source>
</evidence>
<dbReference type="AlphaFoldDB" id="A0A0G0Z251"/>
<evidence type="ECO:0000256" key="5">
    <source>
        <dbReference type="HAMAP-Rule" id="MF_01302"/>
    </source>
</evidence>
<sequence>MTDPIADMLTRIRNAQMVKKNEVILPYSKLKINILEILAKEGWLEAVEKNEDLAGKPVRKNAALGRFATIKIKLNYNKNDQRPKISKLERISKPGRRVYVDKDNIPYILNGNGMAVISTSKGLLTDKEARRQKIGGEVLCAIY</sequence>
<dbReference type="GO" id="GO:0006412">
    <property type="term" value="P:translation"/>
    <property type="evidence" value="ECO:0007669"/>
    <property type="project" value="UniProtKB-UniRule"/>
</dbReference>
<keyword evidence="5" id="KW-0694">RNA-binding</keyword>
<comment type="caution">
    <text evidence="7">The sequence shown here is derived from an EMBL/GenBank/DDBJ whole genome shotgun (WGS) entry which is preliminary data.</text>
</comment>
<dbReference type="GO" id="GO:1990904">
    <property type="term" value="C:ribonucleoprotein complex"/>
    <property type="evidence" value="ECO:0007669"/>
    <property type="project" value="UniProtKB-KW"/>
</dbReference>
<dbReference type="GO" id="GO:0003735">
    <property type="term" value="F:structural constituent of ribosome"/>
    <property type="evidence" value="ECO:0007669"/>
    <property type="project" value="InterPro"/>
</dbReference>